<accession>X6LIZ3</accession>
<reference evidence="2 3" key="1">
    <citation type="journal article" date="2013" name="Curr. Biol.">
        <title>The Genome of the Foraminiferan Reticulomyxa filosa.</title>
        <authorList>
            <person name="Glockner G."/>
            <person name="Hulsmann N."/>
            <person name="Schleicher M."/>
            <person name="Noegel A.A."/>
            <person name="Eichinger L."/>
            <person name="Gallinger C."/>
            <person name="Pawlowski J."/>
            <person name="Sierra R."/>
            <person name="Euteneuer U."/>
            <person name="Pillet L."/>
            <person name="Moustafa A."/>
            <person name="Platzer M."/>
            <person name="Groth M."/>
            <person name="Szafranski K."/>
            <person name="Schliwa M."/>
        </authorList>
    </citation>
    <scope>NUCLEOTIDE SEQUENCE [LARGE SCALE GENOMIC DNA]</scope>
</reference>
<protein>
    <submittedName>
        <fullName evidence="2">Actin</fullName>
    </submittedName>
</protein>
<comment type="catalytic activity">
    <reaction evidence="1">
        <text>ATP + H2O = ADP + phosphate + H(+)</text>
        <dbReference type="Rhea" id="RHEA:13065"/>
        <dbReference type="ChEBI" id="CHEBI:15377"/>
        <dbReference type="ChEBI" id="CHEBI:15378"/>
        <dbReference type="ChEBI" id="CHEBI:30616"/>
        <dbReference type="ChEBI" id="CHEBI:43474"/>
        <dbReference type="ChEBI" id="CHEBI:456216"/>
    </reaction>
</comment>
<dbReference type="EMBL" id="ASPP01037882">
    <property type="protein sequence ID" value="ETO01589.1"/>
    <property type="molecule type" value="Genomic_DNA"/>
</dbReference>
<sequence length="191" mass="22330">MSSSGVCSQRRKEEERWNKAMEVKRRWKTLLKSTQRQKKKDLPERRIINQRSIKSSKKIDCLLGKKLCDINEKLSYVALDCDNELKKAEISREFEQNYELSDEVLFKPNFIVFEQEGLHKLIFQSIMKCDPDIRKDLCNNIVISGGTAMFNGIAEKNAKGNERFVSTELQIRNAQRQRRSGYSLLSWPPII</sequence>
<dbReference type="InterPro" id="IPR004000">
    <property type="entry name" value="Actin"/>
</dbReference>
<dbReference type="InterPro" id="IPR043129">
    <property type="entry name" value="ATPase_NBD"/>
</dbReference>
<dbReference type="PANTHER" id="PTHR11937">
    <property type="entry name" value="ACTIN"/>
    <property type="match status" value="1"/>
</dbReference>
<evidence type="ECO:0000256" key="1">
    <source>
        <dbReference type="ARBA" id="ARBA00049360"/>
    </source>
</evidence>
<gene>
    <name evidence="2" type="ORF">RFI_35851</name>
</gene>
<comment type="caution">
    <text evidence="2">The sequence shown here is derived from an EMBL/GenBank/DDBJ whole genome shotgun (WGS) entry which is preliminary data.</text>
</comment>
<dbReference type="AlphaFoldDB" id="X6LIZ3"/>
<dbReference type="Gene3D" id="3.30.420.40">
    <property type="match status" value="1"/>
</dbReference>
<dbReference type="Pfam" id="PF00022">
    <property type="entry name" value="Actin"/>
    <property type="match status" value="1"/>
</dbReference>
<name>X6LIZ3_RETFI</name>
<dbReference type="SUPFAM" id="SSF53067">
    <property type="entry name" value="Actin-like ATPase domain"/>
    <property type="match status" value="1"/>
</dbReference>
<dbReference type="Proteomes" id="UP000023152">
    <property type="component" value="Unassembled WGS sequence"/>
</dbReference>
<evidence type="ECO:0000313" key="2">
    <source>
        <dbReference type="EMBL" id="ETO01589.1"/>
    </source>
</evidence>
<organism evidence="2 3">
    <name type="scientific">Reticulomyxa filosa</name>
    <dbReference type="NCBI Taxonomy" id="46433"/>
    <lineage>
        <taxon>Eukaryota</taxon>
        <taxon>Sar</taxon>
        <taxon>Rhizaria</taxon>
        <taxon>Retaria</taxon>
        <taxon>Foraminifera</taxon>
        <taxon>Monothalamids</taxon>
        <taxon>Reticulomyxidae</taxon>
        <taxon>Reticulomyxa</taxon>
    </lineage>
</organism>
<evidence type="ECO:0000313" key="3">
    <source>
        <dbReference type="Proteomes" id="UP000023152"/>
    </source>
</evidence>
<keyword evidence="3" id="KW-1185">Reference proteome</keyword>
<proteinExistence type="predicted"/>